<protein>
    <submittedName>
        <fullName evidence="2">Uncharacterized protein</fullName>
    </submittedName>
</protein>
<evidence type="ECO:0000313" key="3">
    <source>
        <dbReference type="Proteomes" id="UP000747542"/>
    </source>
</evidence>
<gene>
    <name evidence="2" type="ORF">Hamer_G022611</name>
</gene>
<dbReference type="AlphaFoldDB" id="A0A8J5ML62"/>
<accession>A0A8J5ML62</accession>
<name>A0A8J5ML62_HOMAM</name>
<keyword evidence="3" id="KW-1185">Reference proteome</keyword>
<evidence type="ECO:0000256" key="1">
    <source>
        <dbReference type="SAM" id="MobiDB-lite"/>
    </source>
</evidence>
<evidence type="ECO:0000313" key="2">
    <source>
        <dbReference type="EMBL" id="KAG7155464.1"/>
    </source>
</evidence>
<reference evidence="2" key="1">
    <citation type="journal article" date="2021" name="Sci. Adv.">
        <title>The American lobster genome reveals insights on longevity, neural, and immune adaptations.</title>
        <authorList>
            <person name="Polinski J.M."/>
            <person name="Zimin A.V."/>
            <person name="Clark K.F."/>
            <person name="Kohn A.B."/>
            <person name="Sadowski N."/>
            <person name="Timp W."/>
            <person name="Ptitsyn A."/>
            <person name="Khanna P."/>
            <person name="Romanova D.Y."/>
            <person name="Williams P."/>
            <person name="Greenwood S.J."/>
            <person name="Moroz L.L."/>
            <person name="Walt D.R."/>
            <person name="Bodnar A.G."/>
        </authorList>
    </citation>
    <scope>NUCLEOTIDE SEQUENCE</scope>
    <source>
        <strain evidence="2">GMGI-L3</strain>
    </source>
</reference>
<comment type="caution">
    <text evidence="2">The sequence shown here is derived from an EMBL/GenBank/DDBJ whole genome shotgun (WGS) entry which is preliminary data.</text>
</comment>
<sequence length="119" mass="13360">MIRKLTPANSTDRGEARSRVGELTKSGDNGGKLSLSHSLYPLLTPQRVPSPPRVPYTAQYPPPRVPYTAQYPPPRVPYTAQYPPPRVPYTAQYPPPRVPYTAQYPPPRVPYTAQYQDPT</sequence>
<feature type="compositionally biased region" description="Basic and acidic residues" evidence="1">
    <location>
        <begin position="12"/>
        <end position="22"/>
    </location>
</feature>
<dbReference type="Proteomes" id="UP000747542">
    <property type="component" value="Unassembled WGS sequence"/>
</dbReference>
<organism evidence="2 3">
    <name type="scientific">Homarus americanus</name>
    <name type="common">American lobster</name>
    <dbReference type="NCBI Taxonomy" id="6706"/>
    <lineage>
        <taxon>Eukaryota</taxon>
        <taxon>Metazoa</taxon>
        <taxon>Ecdysozoa</taxon>
        <taxon>Arthropoda</taxon>
        <taxon>Crustacea</taxon>
        <taxon>Multicrustacea</taxon>
        <taxon>Malacostraca</taxon>
        <taxon>Eumalacostraca</taxon>
        <taxon>Eucarida</taxon>
        <taxon>Decapoda</taxon>
        <taxon>Pleocyemata</taxon>
        <taxon>Astacidea</taxon>
        <taxon>Nephropoidea</taxon>
        <taxon>Nephropidae</taxon>
        <taxon>Homarus</taxon>
    </lineage>
</organism>
<proteinExistence type="predicted"/>
<feature type="region of interest" description="Disordered" evidence="1">
    <location>
        <begin position="1"/>
        <end position="119"/>
    </location>
</feature>
<feature type="compositionally biased region" description="Pro residues" evidence="1">
    <location>
        <begin position="48"/>
        <end position="109"/>
    </location>
</feature>
<dbReference type="EMBL" id="JAHLQT010041542">
    <property type="protein sequence ID" value="KAG7155464.1"/>
    <property type="molecule type" value="Genomic_DNA"/>
</dbReference>